<proteinExistence type="predicted"/>
<protein>
    <submittedName>
        <fullName evidence="1">Uncharacterized protein</fullName>
    </submittedName>
</protein>
<name>A0A6M3JR78_9ZZZZ</name>
<gene>
    <name evidence="1" type="ORF">MM415A03143_0005</name>
</gene>
<accession>A0A6M3JR78</accession>
<sequence>MSKEKTYELHIMFCERRLDFRGLTSSESSTIQTLLTSPSHLKYKYLHHKGVDYFFNTEQIQYIAKTEEK</sequence>
<organism evidence="1">
    <name type="scientific">viral metagenome</name>
    <dbReference type="NCBI Taxonomy" id="1070528"/>
    <lineage>
        <taxon>unclassified sequences</taxon>
        <taxon>metagenomes</taxon>
        <taxon>organismal metagenomes</taxon>
    </lineage>
</organism>
<evidence type="ECO:0000313" key="1">
    <source>
        <dbReference type="EMBL" id="QJA71552.1"/>
    </source>
</evidence>
<dbReference type="EMBL" id="MT141881">
    <property type="protein sequence ID" value="QJA71552.1"/>
    <property type="molecule type" value="Genomic_DNA"/>
</dbReference>
<reference evidence="1" key="1">
    <citation type="submission" date="2020-03" db="EMBL/GenBank/DDBJ databases">
        <title>The deep terrestrial virosphere.</title>
        <authorList>
            <person name="Holmfeldt K."/>
            <person name="Nilsson E."/>
            <person name="Simone D."/>
            <person name="Lopez-Fernandez M."/>
            <person name="Wu X."/>
            <person name="de Brujin I."/>
            <person name="Lundin D."/>
            <person name="Andersson A."/>
            <person name="Bertilsson S."/>
            <person name="Dopson M."/>
        </authorList>
    </citation>
    <scope>NUCLEOTIDE SEQUENCE</scope>
    <source>
        <strain evidence="1">MM415A03143</strain>
    </source>
</reference>
<dbReference type="AlphaFoldDB" id="A0A6M3JR78"/>